<accession>A0ACB7P501</accession>
<evidence type="ECO:0000313" key="1">
    <source>
        <dbReference type="EMBL" id="KAH6628823.1"/>
    </source>
</evidence>
<organism evidence="1 2">
    <name type="scientific">Chaetomium tenue</name>
    <dbReference type="NCBI Taxonomy" id="1854479"/>
    <lineage>
        <taxon>Eukaryota</taxon>
        <taxon>Fungi</taxon>
        <taxon>Dikarya</taxon>
        <taxon>Ascomycota</taxon>
        <taxon>Pezizomycotina</taxon>
        <taxon>Sordariomycetes</taxon>
        <taxon>Sordariomycetidae</taxon>
        <taxon>Sordariales</taxon>
        <taxon>Chaetomiaceae</taxon>
        <taxon>Chaetomium</taxon>
    </lineage>
</organism>
<reference evidence="1 2" key="1">
    <citation type="journal article" date="2021" name="Nat. Commun.">
        <title>Genetic determinants of endophytism in the Arabidopsis root mycobiome.</title>
        <authorList>
            <person name="Mesny F."/>
            <person name="Miyauchi S."/>
            <person name="Thiergart T."/>
            <person name="Pickel B."/>
            <person name="Atanasova L."/>
            <person name="Karlsson M."/>
            <person name="Huettel B."/>
            <person name="Barry K.W."/>
            <person name="Haridas S."/>
            <person name="Chen C."/>
            <person name="Bauer D."/>
            <person name="Andreopoulos W."/>
            <person name="Pangilinan J."/>
            <person name="LaButti K."/>
            <person name="Riley R."/>
            <person name="Lipzen A."/>
            <person name="Clum A."/>
            <person name="Drula E."/>
            <person name="Henrissat B."/>
            <person name="Kohler A."/>
            <person name="Grigoriev I.V."/>
            <person name="Martin F.M."/>
            <person name="Hacquard S."/>
        </authorList>
    </citation>
    <scope>NUCLEOTIDE SEQUENCE [LARGE SCALE GENOMIC DNA]</scope>
    <source>
        <strain evidence="1 2">MPI-SDFR-AT-0079</strain>
    </source>
</reference>
<gene>
    <name evidence="1" type="ORF">F5144DRAFT_580251</name>
</gene>
<dbReference type="Proteomes" id="UP000724584">
    <property type="component" value="Unassembled WGS sequence"/>
</dbReference>
<proteinExistence type="predicted"/>
<dbReference type="EMBL" id="JAGIZQ010000005">
    <property type="protein sequence ID" value="KAH6628823.1"/>
    <property type="molecule type" value="Genomic_DNA"/>
</dbReference>
<sequence>MVSWYALFLFLCTLCGRRGFVCPDSRQFSGVENTPPASYPAAGNAYPHVSTVLYTRRGRGNGVQSSRRLSSPAVARTIVGLGGPSSPRCPFFSPSPLAIFTPHQNPRLYYGTLYRVVKRRQSLSCVTKRCHAG</sequence>
<evidence type="ECO:0000313" key="2">
    <source>
        <dbReference type="Proteomes" id="UP000724584"/>
    </source>
</evidence>
<comment type="caution">
    <text evidence="1">The sequence shown here is derived from an EMBL/GenBank/DDBJ whole genome shotgun (WGS) entry which is preliminary data.</text>
</comment>
<protein>
    <submittedName>
        <fullName evidence="1">Uncharacterized protein</fullName>
    </submittedName>
</protein>
<name>A0ACB7P501_9PEZI</name>
<keyword evidence="2" id="KW-1185">Reference proteome</keyword>